<evidence type="ECO:0000313" key="3">
    <source>
        <dbReference type="Proteomes" id="UP001482620"/>
    </source>
</evidence>
<keyword evidence="1" id="KW-1133">Transmembrane helix</keyword>
<reference evidence="2 3" key="1">
    <citation type="submission" date="2021-06" db="EMBL/GenBank/DDBJ databases">
        <authorList>
            <person name="Palmer J.M."/>
        </authorList>
    </citation>
    <scope>NUCLEOTIDE SEQUENCE [LARGE SCALE GENOMIC DNA]</scope>
    <source>
        <strain evidence="3">if_2019</strain>
        <tissue evidence="2">Muscle</tissue>
    </source>
</reference>
<evidence type="ECO:0000313" key="2">
    <source>
        <dbReference type="EMBL" id="MEQ2245942.1"/>
    </source>
</evidence>
<dbReference type="EMBL" id="JAHRIQ010075152">
    <property type="protein sequence ID" value="MEQ2245942.1"/>
    <property type="molecule type" value="Genomic_DNA"/>
</dbReference>
<dbReference type="Proteomes" id="UP001482620">
    <property type="component" value="Unassembled WGS sequence"/>
</dbReference>
<evidence type="ECO:0000256" key="1">
    <source>
        <dbReference type="SAM" id="Phobius"/>
    </source>
</evidence>
<proteinExistence type="predicted"/>
<keyword evidence="3" id="KW-1185">Reference proteome</keyword>
<comment type="caution">
    <text evidence="2">The sequence shown here is derived from an EMBL/GenBank/DDBJ whole genome shotgun (WGS) entry which is preliminary data.</text>
</comment>
<sequence length="114" mass="12964">MRRMVKHVSQSFSTASSLGSWCLYPAVYGQEAGYTLDRLPVHRRATNNHAHTHSHTNLEKPINSLDCGRKPENPERTHPCTECYDLGLFGFCFFLMFLTVLNHASVYFPGYALV</sequence>
<name>A0ABV0UL27_9TELE</name>
<keyword evidence="1" id="KW-0472">Membrane</keyword>
<keyword evidence="1" id="KW-0812">Transmembrane</keyword>
<feature type="transmembrane region" description="Helical" evidence="1">
    <location>
        <begin position="86"/>
        <end position="108"/>
    </location>
</feature>
<protein>
    <submittedName>
        <fullName evidence="2">Uncharacterized protein</fullName>
    </submittedName>
</protein>
<accession>A0ABV0UL27</accession>
<gene>
    <name evidence="2" type="ORF">ILYODFUR_033317</name>
</gene>
<organism evidence="2 3">
    <name type="scientific">Ilyodon furcidens</name>
    <name type="common">goldbreast splitfin</name>
    <dbReference type="NCBI Taxonomy" id="33524"/>
    <lineage>
        <taxon>Eukaryota</taxon>
        <taxon>Metazoa</taxon>
        <taxon>Chordata</taxon>
        <taxon>Craniata</taxon>
        <taxon>Vertebrata</taxon>
        <taxon>Euteleostomi</taxon>
        <taxon>Actinopterygii</taxon>
        <taxon>Neopterygii</taxon>
        <taxon>Teleostei</taxon>
        <taxon>Neoteleostei</taxon>
        <taxon>Acanthomorphata</taxon>
        <taxon>Ovalentaria</taxon>
        <taxon>Atherinomorphae</taxon>
        <taxon>Cyprinodontiformes</taxon>
        <taxon>Goodeidae</taxon>
        <taxon>Ilyodon</taxon>
    </lineage>
</organism>